<proteinExistence type="predicted"/>
<evidence type="ECO:0008006" key="3">
    <source>
        <dbReference type="Google" id="ProtNLM"/>
    </source>
</evidence>
<dbReference type="SUPFAM" id="SSF48239">
    <property type="entry name" value="Terpenoid cyclases/Protein prenyltransferases"/>
    <property type="match status" value="1"/>
</dbReference>
<protein>
    <recommendedName>
        <fullName evidence="3">Squalene cyclase C-terminal domain-containing protein</fullName>
    </recommendedName>
</protein>
<dbReference type="RefSeq" id="WP_007200677.1">
    <property type="nucleotide sequence ID" value="NZ_AKKV01000019.1"/>
</dbReference>
<keyword evidence="2" id="KW-1185">Reference proteome</keyword>
<reference evidence="1 2" key="1">
    <citation type="journal article" date="2012" name="J. Bacteriol.">
        <title>Genome of Bacillus macauensis ZFHKF-1, a Long-Chain-Forming Bacterium.</title>
        <authorList>
            <person name="Cai L."/>
            <person name="Zhang T."/>
        </authorList>
    </citation>
    <scope>NUCLEOTIDE SEQUENCE [LARGE SCALE GENOMIC DNA]</scope>
    <source>
        <strain evidence="1 2">ZFHKF-1</strain>
    </source>
</reference>
<dbReference type="Proteomes" id="UP000004080">
    <property type="component" value="Unassembled WGS sequence"/>
</dbReference>
<dbReference type="EMBL" id="AKKV01000019">
    <property type="protein sequence ID" value="EIT87165.1"/>
    <property type="molecule type" value="Genomic_DNA"/>
</dbReference>
<gene>
    <name evidence="1" type="ORF">A374_02889</name>
</gene>
<dbReference type="InterPro" id="IPR008930">
    <property type="entry name" value="Terpenoid_cyclase/PrenylTrfase"/>
</dbReference>
<dbReference type="AlphaFoldDB" id="I8UJV9"/>
<accession>I8UJV9</accession>
<dbReference type="OrthoDB" id="3286086at2"/>
<name>I8UJV9_9BACL</name>
<comment type="caution">
    <text evidence="1">The sequence shown here is derived from an EMBL/GenBank/DDBJ whole genome shotgun (WGS) entry which is preliminary data.</text>
</comment>
<dbReference type="eggNOG" id="COG3612">
    <property type="taxonomic scope" value="Bacteria"/>
</dbReference>
<sequence length="314" mass="36237">MGANFIKEGFKRAIAFIPTSARPLEKARFHYLFAGGSNQEVISALKTYQNEDGGFGHGIEPDFRMPLSSPMATWAAAQLLYECGATAQDHIIQTMKRYLLATIDEETGMWPTVLPQNNEYPHAPWWHWSPDAQAQWMFNPSVELAAYLVHWSKADSSEAEVGWQIIHKAVQSLMKRDTMDFHEVNNYQQFLRIISPHLATFERESPYSLEEVSQKIIRLAKKCVDLNPTTWNEGYKPLPLDFIDRPDHPLCTVFGSLVEENFSFYREQMNTEGVWDISWSWGNGEEDAEQARREWQGILAINRYKKYQAFGYLA</sequence>
<evidence type="ECO:0000313" key="1">
    <source>
        <dbReference type="EMBL" id="EIT87165.1"/>
    </source>
</evidence>
<dbReference type="Gene3D" id="1.50.10.20">
    <property type="match status" value="1"/>
</dbReference>
<dbReference type="PATRIC" id="fig|1196324.3.peg.584"/>
<dbReference type="STRING" id="1196324.A374_02889"/>
<evidence type="ECO:0000313" key="2">
    <source>
        <dbReference type="Proteomes" id="UP000004080"/>
    </source>
</evidence>
<organism evidence="1 2">
    <name type="scientific">Fictibacillus macauensis ZFHKF-1</name>
    <dbReference type="NCBI Taxonomy" id="1196324"/>
    <lineage>
        <taxon>Bacteria</taxon>
        <taxon>Bacillati</taxon>
        <taxon>Bacillota</taxon>
        <taxon>Bacilli</taxon>
        <taxon>Bacillales</taxon>
        <taxon>Fictibacillaceae</taxon>
        <taxon>Fictibacillus</taxon>
    </lineage>
</organism>